<dbReference type="PANTHER" id="PTHR20858">
    <property type="entry name" value="PHOSPHOMETHYLPYRIMIDINE KINASE"/>
    <property type="match status" value="1"/>
</dbReference>
<dbReference type="PANTHER" id="PTHR20858:SF17">
    <property type="entry name" value="HYDROXYMETHYLPYRIMIDINE_PHOSPHOMETHYLPYRIMIDINE KINASE THI20-RELATED"/>
    <property type="match status" value="1"/>
</dbReference>
<evidence type="ECO:0008006" key="5">
    <source>
        <dbReference type="Google" id="ProtNLM"/>
    </source>
</evidence>
<dbReference type="OrthoDB" id="10028886at2759"/>
<evidence type="ECO:0000313" key="4">
    <source>
        <dbReference type="Proteomes" id="UP001152885"/>
    </source>
</evidence>
<organism evidence="3 4">
    <name type="scientific">Candida verbasci</name>
    <dbReference type="NCBI Taxonomy" id="1227364"/>
    <lineage>
        <taxon>Eukaryota</taxon>
        <taxon>Fungi</taxon>
        <taxon>Dikarya</taxon>
        <taxon>Ascomycota</taxon>
        <taxon>Saccharomycotina</taxon>
        <taxon>Pichiomycetes</taxon>
        <taxon>Debaryomycetaceae</taxon>
        <taxon>Candida/Lodderomyces clade</taxon>
        <taxon>Candida</taxon>
    </lineage>
</organism>
<comment type="caution">
    <text evidence="3">The sequence shown here is derived from an EMBL/GenBank/DDBJ whole genome shotgun (WGS) entry which is preliminary data.</text>
</comment>
<dbReference type="SUPFAM" id="SSF53613">
    <property type="entry name" value="Ribokinase-like"/>
    <property type="match status" value="1"/>
</dbReference>
<name>A0A9W4TU08_9ASCO</name>
<dbReference type="InterPro" id="IPR029056">
    <property type="entry name" value="Ribokinase-like"/>
</dbReference>
<dbReference type="Pfam" id="PF08543">
    <property type="entry name" value="Phos_pyr_kin"/>
    <property type="match status" value="1"/>
</dbReference>
<dbReference type="Proteomes" id="UP001152885">
    <property type="component" value="Unassembled WGS sequence"/>
</dbReference>
<keyword evidence="4" id="KW-1185">Reference proteome</keyword>
<dbReference type="CDD" id="cd01169">
    <property type="entry name" value="HMPP_kinase"/>
    <property type="match status" value="1"/>
</dbReference>
<proteinExistence type="predicted"/>
<dbReference type="Gene3D" id="1.20.910.10">
    <property type="entry name" value="Heme oxygenase-like"/>
    <property type="match status" value="1"/>
</dbReference>
<dbReference type="NCBIfam" id="TIGR00097">
    <property type="entry name" value="HMP-P_kinase"/>
    <property type="match status" value="1"/>
</dbReference>
<evidence type="ECO:0000259" key="2">
    <source>
        <dbReference type="Pfam" id="PF08543"/>
    </source>
</evidence>
<protein>
    <recommendedName>
        <fullName evidence="5">Phosphomethylpyrimidine kinase</fullName>
    </recommendedName>
</protein>
<dbReference type="FunFam" id="3.40.1190.20:FF:000034">
    <property type="entry name" value="Putative hydroxymethylpyrimidine/ phosphomethylpyrimidine kinase 2"/>
    <property type="match status" value="1"/>
</dbReference>
<dbReference type="InterPro" id="IPR013749">
    <property type="entry name" value="PM/HMP-P_kinase-1"/>
</dbReference>
<evidence type="ECO:0000313" key="3">
    <source>
        <dbReference type="EMBL" id="CAI5756564.1"/>
    </source>
</evidence>
<feature type="domain" description="Pyridoxamine kinase/Phosphomethylpyrimidine kinase" evidence="2">
    <location>
        <begin position="27"/>
        <end position="302"/>
    </location>
</feature>
<dbReference type="InterPro" id="IPR016084">
    <property type="entry name" value="Haem_Oase-like_multi-hlx"/>
</dbReference>
<dbReference type="EMBL" id="CANTUO010000001">
    <property type="protein sequence ID" value="CAI5756564.1"/>
    <property type="molecule type" value="Genomic_DNA"/>
</dbReference>
<dbReference type="Gene3D" id="3.40.1190.20">
    <property type="match status" value="1"/>
</dbReference>
<sequence length="563" mass="63093">MTKVYQLKNVPSNEVDLPVVLTIAGSDSSGGAGIEADLKTFSAFGVYGMTCITALTAQNTKGVKTFEKTSSELIKQVLNANLDDFLYNYTGTAPLKVIKTGMLTKEAIKEFSYQLPKLKEHKVKIVIDPVMVSTSGSKLIDEEGMSLCVDHLIKDVFLITPNYPEAQELYNIKEGKEYEEVQSLEDFKNLAKSLQQSLQCKNILVKGGHIPFDANNNVATSNSSKIIDVLYQSELDDWVIFESEFIDSKDNHGSGCTLASAIAANLAKGKELDDSIILSIDFIHKGMSTLQRKLGFGNGPLNHFAKPAASISSVLNGSYNEVKKLLSQHDSFYHFLTTHPSVKDNWTKYVNHPFVKAIAENTLQFDKFLYFLKQDYHYLINYAQIHGLAASTAPNYKQTHAQATIIGEIVTEIEKHKEKLMKNYNIDYVKDYEIDSGLKPGKACQDYCDYLLRIGKKENFLGIKVAVAPCLHGYAEAGTYGQSIRKDTEVLGVVTEDQAKIYQTWLDDYTSDWYTNADKEGKNALESLINDNELNIKRVDELVDMFNQVVLLEIEFWNECLNL</sequence>
<gene>
    <name evidence="3" type="ORF">CANVERA_P1082</name>
</gene>
<dbReference type="AlphaFoldDB" id="A0A9W4TU08"/>
<dbReference type="GO" id="GO:0008972">
    <property type="term" value="F:phosphomethylpyrimidine kinase activity"/>
    <property type="evidence" value="ECO:0007669"/>
    <property type="project" value="InterPro"/>
</dbReference>
<dbReference type="SUPFAM" id="SSF48613">
    <property type="entry name" value="Heme oxygenase-like"/>
    <property type="match status" value="1"/>
</dbReference>
<dbReference type="GO" id="GO:0009228">
    <property type="term" value="P:thiamine biosynthetic process"/>
    <property type="evidence" value="ECO:0007669"/>
    <property type="project" value="InterPro"/>
</dbReference>
<evidence type="ECO:0000259" key="1">
    <source>
        <dbReference type="Pfam" id="PF03070"/>
    </source>
</evidence>
<dbReference type="CDD" id="cd19367">
    <property type="entry name" value="TenA_C_ScTHI20-like"/>
    <property type="match status" value="1"/>
</dbReference>
<dbReference type="InterPro" id="IPR004399">
    <property type="entry name" value="HMP/HMP-P_kinase_dom"/>
</dbReference>
<dbReference type="InterPro" id="IPR004305">
    <property type="entry name" value="Thiaminase-2/PQQC"/>
</dbReference>
<feature type="domain" description="Thiaminase-2/PQQC" evidence="1">
    <location>
        <begin position="339"/>
        <end position="561"/>
    </location>
</feature>
<dbReference type="GO" id="GO:0005829">
    <property type="term" value="C:cytosol"/>
    <property type="evidence" value="ECO:0007669"/>
    <property type="project" value="TreeGrafter"/>
</dbReference>
<dbReference type="Pfam" id="PF03070">
    <property type="entry name" value="TENA_THI-4"/>
    <property type="match status" value="1"/>
</dbReference>
<reference evidence="3" key="1">
    <citation type="submission" date="2022-12" db="EMBL/GenBank/DDBJ databases">
        <authorList>
            <person name="Brejova B."/>
        </authorList>
    </citation>
    <scope>NUCLEOTIDE SEQUENCE</scope>
</reference>
<dbReference type="GO" id="GO:0008902">
    <property type="term" value="F:hydroxymethylpyrimidine kinase activity"/>
    <property type="evidence" value="ECO:0007669"/>
    <property type="project" value="TreeGrafter"/>
</dbReference>
<accession>A0A9W4TU08</accession>